<protein>
    <submittedName>
        <fullName evidence="2">Pimeloyl-ACP methyl ester carboxylesterase</fullName>
    </submittedName>
</protein>
<reference evidence="2" key="1">
    <citation type="submission" date="2020-11" db="EMBL/GenBank/DDBJ databases">
        <title>Sequencing the genomes of 1000 actinobacteria strains.</title>
        <authorList>
            <person name="Klenk H.-P."/>
        </authorList>
    </citation>
    <scope>NUCLEOTIDE SEQUENCE</scope>
    <source>
        <strain evidence="2">DSM 43175</strain>
    </source>
</reference>
<dbReference type="PANTHER" id="PTHR43798">
    <property type="entry name" value="MONOACYLGLYCEROL LIPASE"/>
    <property type="match status" value="1"/>
</dbReference>
<evidence type="ECO:0000259" key="1">
    <source>
        <dbReference type="Pfam" id="PF12697"/>
    </source>
</evidence>
<dbReference type="InterPro" id="IPR029058">
    <property type="entry name" value="AB_hydrolase_fold"/>
</dbReference>
<gene>
    <name evidence="2" type="ORF">IW256_003747</name>
</gene>
<organism evidence="2 3">
    <name type="scientific">Actinomadura viridis</name>
    <dbReference type="NCBI Taxonomy" id="58110"/>
    <lineage>
        <taxon>Bacteria</taxon>
        <taxon>Bacillati</taxon>
        <taxon>Actinomycetota</taxon>
        <taxon>Actinomycetes</taxon>
        <taxon>Streptosporangiales</taxon>
        <taxon>Thermomonosporaceae</taxon>
        <taxon>Actinomadura</taxon>
    </lineage>
</organism>
<dbReference type="Proteomes" id="UP000614047">
    <property type="component" value="Unassembled WGS sequence"/>
</dbReference>
<feature type="domain" description="AB hydrolase-1" evidence="1">
    <location>
        <begin position="58"/>
        <end position="283"/>
    </location>
</feature>
<dbReference type="AlphaFoldDB" id="A0A931DJ17"/>
<dbReference type="RefSeq" id="WP_197012219.1">
    <property type="nucleotide sequence ID" value="NZ_BAABES010000010.1"/>
</dbReference>
<dbReference type="GO" id="GO:0016020">
    <property type="term" value="C:membrane"/>
    <property type="evidence" value="ECO:0007669"/>
    <property type="project" value="TreeGrafter"/>
</dbReference>
<dbReference type="EMBL" id="JADOUA010000001">
    <property type="protein sequence ID" value="MBG6089634.1"/>
    <property type="molecule type" value="Genomic_DNA"/>
</dbReference>
<keyword evidence="3" id="KW-1185">Reference proteome</keyword>
<evidence type="ECO:0000313" key="2">
    <source>
        <dbReference type="EMBL" id="MBG6089634.1"/>
    </source>
</evidence>
<accession>A0A931DJ17</accession>
<dbReference type="InterPro" id="IPR000073">
    <property type="entry name" value="AB_hydrolase_1"/>
</dbReference>
<proteinExistence type="predicted"/>
<dbReference type="PANTHER" id="PTHR43798:SF33">
    <property type="entry name" value="HYDROLASE, PUTATIVE (AFU_ORTHOLOGUE AFUA_2G14860)-RELATED"/>
    <property type="match status" value="1"/>
</dbReference>
<dbReference type="GO" id="GO:0003824">
    <property type="term" value="F:catalytic activity"/>
    <property type="evidence" value="ECO:0007669"/>
    <property type="project" value="UniProtKB-ARBA"/>
</dbReference>
<evidence type="ECO:0000313" key="3">
    <source>
        <dbReference type="Proteomes" id="UP000614047"/>
    </source>
</evidence>
<dbReference type="InterPro" id="IPR050266">
    <property type="entry name" value="AB_hydrolase_sf"/>
</dbReference>
<dbReference type="Gene3D" id="3.40.50.1820">
    <property type="entry name" value="alpha/beta hydrolase"/>
    <property type="match status" value="1"/>
</dbReference>
<comment type="caution">
    <text evidence="2">The sequence shown here is derived from an EMBL/GenBank/DDBJ whole genome shotgun (WGS) entry which is preliminary data.</text>
</comment>
<sequence length="302" mass="32862">MTRTEIGRFTSEKARERFLRAYEDAMVLWPQPRREADIDTGFGTVHVHRYGTGRGEPVVLLHGHGTNASTWYPQVAALGARHPVIAVDTIDDPGRSVQHTVVADSADNARWLNEVFAGLGLDRVHLVGHSYGGWLALNQAVHGPDRLASITLLDPGGLAKVPRRFYLNMVAGAMAMLAPRRLRPRLGRLLANAALLSPPELLRPALLASRTFRPGSRPPARVFADEELRSVSVPVFALLAGRSVLLNAAAAQARLQSLIPGVQAEVITKAGHGLALEQPDLINQRILRFLDAQTSAPERRPG</sequence>
<name>A0A931DJ17_9ACTN</name>
<dbReference type="SUPFAM" id="SSF53474">
    <property type="entry name" value="alpha/beta-Hydrolases"/>
    <property type="match status" value="1"/>
</dbReference>
<dbReference type="Pfam" id="PF12697">
    <property type="entry name" value="Abhydrolase_6"/>
    <property type="match status" value="1"/>
</dbReference>